<organism evidence="3 4">
    <name type="scientific">Aliikangiella coralliicola</name>
    <dbReference type="NCBI Taxonomy" id="2592383"/>
    <lineage>
        <taxon>Bacteria</taxon>
        <taxon>Pseudomonadati</taxon>
        <taxon>Pseudomonadota</taxon>
        <taxon>Gammaproteobacteria</taxon>
        <taxon>Oceanospirillales</taxon>
        <taxon>Pleioneaceae</taxon>
        <taxon>Aliikangiella</taxon>
    </lineage>
</organism>
<dbReference type="CDD" id="cd10283">
    <property type="entry name" value="MnuA_DNase1-like"/>
    <property type="match status" value="1"/>
</dbReference>
<name>A0A545UAQ0_9GAMM</name>
<dbReference type="PROSITE" id="PS51841">
    <property type="entry name" value="LTD"/>
    <property type="match status" value="1"/>
</dbReference>
<dbReference type="Pfam" id="PF03372">
    <property type="entry name" value="Exo_endo_phos"/>
    <property type="match status" value="1"/>
</dbReference>
<evidence type="ECO:0000313" key="4">
    <source>
        <dbReference type="Proteomes" id="UP000315439"/>
    </source>
</evidence>
<dbReference type="InterPro" id="IPR036691">
    <property type="entry name" value="Endo/exonu/phosph_ase_sf"/>
</dbReference>
<keyword evidence="4" id="KW-1185">Reference proteome</keyword>
<evidence type="ECO:0000259" key="2">
    <source>
        <dbReference type="PROSITE" id="PS51841"/>
    </source>
</evidence>
<keyword evidence="3" id="KW-0255">Endonuclease</keyword>
<dbReference type="Gene3D" id="3.60.10.10">
    <property type="entry name" value="Endonuclease/exonuclease/phosphatase"/>
    <property type="match status" value="1"/>
</dbReference>
<dbReference type="OrthoDB" id="9800417at2"/>
<keyword evidence="1" id="KW-0732">Signal</keyword>
<dbReference type="Gene3D" id="1.10.1330.10">
    <property type="entry name" value="Dockerin domain"/>
    <property type="match status" value="1"/>
</dbReference>
<dbReference type="InterPro" id="IPR018247">
    <property type="entry name" value="EF_Hand_1_Ca_BS"/>
</dbReference>
<dbReference type="InterPro" id="IPR005135">
    <property type="entry name" value="Endo/exonuclease/phosphatase"/>
</dbReference>
<feature type="signal peptide" evidence="1">
    <location>
        <begin position="1"/>
        <end position="21"/>
    </location>
</feature>
<dbReference type="SUPFAM" id="SSF56219">
    <property type="entry name" value="DNase I-like"/>
    <property type="match status" value="1"/>
</dbReference>
<dbReference type="GO" id="GO:0000272">
    <property type="term" value="P:polysaccharide catabolic process"/>
    <property type="evidence" value="ECO:0007669"/>
    <property type="project" value="InterPro"/>
</dbReference>
<dbReference type="PANTHER" id="PTHR42834:SF1">
    <property type="entry name" value="ENDONUCLEASE_EXONUCLEASE_PHOSPHATASE FAMILY PROTEIN (AFU_ORTHOLOGUE AFUA_3G09210)"/>
    <property type="match status" value="1"/>
</dbReference>
<accession>A0A545UAQ0</accession>
<dbReference type="InterPro" id="IPR036415">
    <property type="entry name" value="Lamin_tail_dom_sf"/>
</dbReference>
<feature type="domain" description="LTD" evidence="2">
    <location>
        <begin position="15"/>
        <end position="130"/>
    </location>
</feature>
<dbReference type="FunFam" id="3.60.10.10:FF:000072">
    <property type="entry name" value="Extracellular nuclease"/>
    <property type="match status" value="1"/>
</dbReference>
<dbReference type="InterPro" id="IPR002105">
    <property type="entry name" value="Dockerin_1_rpt"/>
</dbReference>
<dbReference type="PANTHER" id="PTHR42834">
    <property type="entry name" value="ENDONUCLEASE/EXONUCLEASE/PHOSPHATASE FAMILY PROTEIN (AFU_ORTHOLOGUE AFUA_3G09210)"/>
    <property type="match status" value="1"/>
</dbReference>
<dbReference type="InterPro" id="IPR036439">
    <property type="entry name" value="Dockerin_dom_sf"/>
</dbReference>
<dbReference type="SUPFAM" id="SSF63446">
    <property type="entry name" value="Type I dockerin domain"/>
    <property type="match status" value="1"/>
</dbReference>
<dbReference type="RefSeq" id="WP_142932476.1">
    <property type="nucleotide sequence ID" value="NZ_ML660166.1"/>
</dbReference>
<reference evidence="3 4" key="1">
    <citation type="submission" date="2019-07" db="EMBL/GenBank/DDBJ databases">
        <title>Draft genome for Aliikangiella sp. M105.</title>
        <authorList>
            <person name="Wang G."/>
        </authorList>
    </citation>
    <scope>NUCLEOTIDE SEQUENCE [LARGE SCALE GENOMIC DNA]</scope>
    <source>
        <strain evidence="3 4">M105</strain>
    </source>
</reference>
<dbReference type="AlphaFoldDB" id="A0A545UAQ0"/>
<evidence type="ECO:0000256" key="1">
    <source>
        <dbReference type="SAM" id="SignalP"/>
    </source>
</evidence>
<dbReference type="InterPro" id="IPR001322">
    <property type="entry name" value="Lamin_tail_dom"/>
</dbReference>
<dbReference type="GO" id="GO:0004553">
    <property type="term" value="F:hydrolase activity, hydrolyzing O-glycosyl compounds"/>
    <property type="evidence" value="ECO:0007669"/>
    <property type="project" value="InterPro"/>
</dbReference>
<protein>
    <submittedName>
        <fullName evidence="3">ExeM/NucH family extracellular endonuclease</fullName>
    </submittedName>
</protein>
<keyword evidence="3" id="KW-0540">Nuclease</keyword>
<dbReference type="Proteomes" id="UP000315439">
    <property type="component" value="Unassembled WGS sequence"/>
</dbReference>
<comment type="caution">
    <text evidence="3">The sequence shown here is derived from an EMBL/GenBank/DDBJ whole genome shotgun (WGS) entry which is preliminary data.</text>
</comment>
<proteinExistence type="predicted"/>
<dbReference type="Pfam" id="PF00932">
    <property type="entry name" value="LTD"/>
    <property type="match status" value="1"/>
</dbReference>
<dbReference type="SUPFAM" id="SSF74853">
    <property type="entry name" value="Lamin A/C globular tail domain"/>
    <property type="match status" value="1"/>
</dbReference>
<keyword evidence="3" id="KW-0378">Hydrolase</keyword>
<dbReference type="EMBL" id="VIKS01000010">
    <property type="protein sequence ID" value="TQV86552.1"/>
    <property type="molecule type" value="Genomic_DNA"/>
</dbReference>
<dbReference type="InterPro" id="IPR047971">
    <property type="entry name" value="ExeM-like"/>
</dbReference>
<sequence length="832" mass="91301">MKQKILATTLLSIMGTSLVNAAPSGLFISEYIEGSSNNKALEIANTSESNIDLSEYQLKMYFNGNSSAGLTINLEGNVQPGQVHVIAHARANDEILNVANQTQGSGWFNGDDAIVLLKNNTIVDSIGQIGFDPGSEWGQDLQSTKDNTLRRNLNIENGDTDPNNAFFPADEWSGYAKDSFDDLGKIDSVEPPVEFSCNEPAEFIHNIQGTGTSTPMQGQAIEVEAIVVGDFQQSDQLRGFFLQEEDSDQDNNAQTSEGIFVYDNGFGTDVKLGDKVRVAGYASEYGGTTQISSVSQLAICANNQDVTPAIVHLPFTSAEQAEQFEGMSIIIEQTLTVSENYNLARYGELVLSNGRLFNPTNIVSPGDEANSMQAKNDLNRIILDDGSTRQNPAEIGFPQPGLSAYNTVRGGDTLSLLHGVMHQAFGSYRVQPTAEPDFHSNNMRTYRPEIEDSPLYIASFNVLNYFNGDGLGGEFPTARGADTPAEFERQRNKIINAIAAMDADIIGLMEIENDGYDGNSAIADLVNGLNNATGKNYTFVQPGDELPGSDQIAVGIIYNQDKIDTAGTAATLSTGAFSDKNRQPLVQSFREIESNGEFTVVVNHFKSKGSCPSDTTDINAAQGDGQGCWNSIRTEASQELASWLDTNPTGLKDKDILIIGDLNAYAMEDPVTTLEAMGYENLLKKYSGELNYSYVFYGQAGTLDHALSNSQLASQIIDTTEWHINTDEPRALDYNLEYKTSEQQLSLYSEEPFRASDHDPIVIGLNLKPKTDINNDGRLNFRDIFAVIRHMRQAATGKNRRYDLNQDHRINFKDVRIVIRAIFKARGHRRLH</sequence>
<dbReference type="PROSITE" id="PS00018">
    <property type="entry name" value="EF_HAND_1"/>
    <property type="match status" value="2"/>
</dbReference>
<dbReference type="GO" id="GO:0004519">
    <property type="term" value="F:endonuclease activity"/>
    <property type="evidence" value="ECO:0007669"/>
    <property type="project" value="UniProtKB-KW"/>
</dbReference>
<gene>
    <name evidence="3" type="ORF">FLL46_16740</name>
</gene>
<dbReference type="NCBIfam" id="NF033681">
    <property type="entry name" value="ExeM_NucH_DNase"/>
    <property type="match status" value="1"/>
</dbReference>
<dbReference type="CDD" id="cd04486">
    <property type="entry name" value="YhcR_OBF_like"/>
    <property type="match status" value="1"/>
</dbReference>
<feature type="chain" id="PRO_5021961779" evidence="1">
    <location>
        <begin position="22"/>
        <end position="832"/>
    </location>
</feature>
<evidence type="ECO:0000313" key="3">
    <source>
        <dbReference type="EMBL" id="TQV86552.1"/>
    </source>
</evidence>
<dbReference type="Pfam" id="PF00404">
    <property type="entry name" value="Dockerin_1"/>
    <property type="match status" value="1"/>
</dbReference>